<dbReference type="PANTHER" id="PTHR46546:SF4">
    <property type="entry name" value="SHEWANELLA-LIKE PROTEIN PHOSPHATASE 1"/>
    <property type="match status" value="1"/>
</dbReference>
<evidence type="ECO:0000313" key="4">
    <source>
        <dbReference type="Proteomes" id="UP000255233"/>
    </source>
</evidence>
<dbReference type="SUPFAM" id="SSF56300">
    <property type="entry name" value="Metallo-dependent phosphatases"/>
    <property type="match status" value="1"/>
</dbReference>
<organism evidence="3 4">
    <name type="scientific">Rikenella microfusus</name>
    <dbReference type="NCBI Taxonomy" id="28139"/>
    <lineage>
        <taxon>Bacteria</taxon>
        <taxon>Pseudomonadati</taxon>
        <taxon>Bacteroidota</taxon>
        <taxon>Bacteroidia</taxon>
        <taxon>Bacteroidales</taxon>
        <taxon>Rikenellaceae</taxon>
        <taxon>Rikenella</taxon>
    </lineage>
</organism>
<sequence length="367" mass="41343">MKILRKLLIALTTAACLNAQAEGLSADGPYIRYRADGIAQTIRVTSAGQIERTDSARLPPDFRFRVESHDGRYAFDVTLHPIVRPAWKYEAPKKLLVLSDPHGDLHSLVSLLRANGVIGKRLEWRYGKNRLMVIGDVFDRGPDVTQILWLLYKLEAEADETGGSVSFLLGNHEPMVLSNDLRYTDEKYKTLADTLGIEYASLFGPDTELGRWLGTRNTIQVIGTNLFVHAGAGQAFYELNPDIPLVNRETSRMLFRRNKTRKAWSPLHAFLYGSEGPLWYRGLVREKPKYKPCAADTLQMILNRYGVERIIVGHTVQPDISAFYDGRVIGVNVNNRKNREQGLGRGLLIEQGACYVVGDKGKLRQLF</sequence>
<dbReference type="Proteomes" id="UP000255233">
    <property type="component" value="Unassembled WGS sequence"/>
</dbReference>
<keyword evidence="4" id="KW-1185">Reference proteome</keyword>
<dbReference type="GO" id="GO:0016787">
    <property type="term" value="F:hydrolase activity"/>
    <property type="evidence" value="ECO:0007669"/>
    <property type="project" value="InterPro"/>
</dbReference>
<proteinExistence type="predicted"/>
<evidence type="ECO:0000256" key="1">
    <source>
        <dbReference type="SAM" id="SignalP"/>
    </source>
</evidence>
<name>A0A379MSW1_9BACT</name>
<keyword evidence="1" id="KW-0732">Signal</keyword>
<dbReference type="InterPro" id="IPR029052">
    <property type="entry name" value="Metallo-depent_PP-like"/>
</dbReference>
<feature type="signal peptide" evidence="1">
    <location>
        <begin position="1"/>
        <end position="21"/>
    </location>
</feature>
<dbReference type="STRING" id="880526.GCA_000427365_01857"/>
<dbReference type="Pfam" id="PF00149">
    <property type="entry name" value="Metallophos"/>
    <property type="match status" value="1"/>
</dbReference>
<dbReference type="PRINTS" id="PR00114">
    <property type="entry name" value="STPHPHTASE"/>
</dbReference>
<gene>
    <name evidence="3" type="ORF">NCTC11190_01961</name>
</gene>
<evidence type="ECO:0000259" key="2">
    <source>
        <dbReference type="Pfam" id="PF00149"/>
    </source>
</evidence>
<protein>
    <submittedName>
        <fullName evidence="3">Calcineurin-like phosphoesterase</fullName>
    </submittedName>
</protein>
<feature type="domain" description="Calcineurin-like phosphoesterase" evidence="2">
    <location>
        <begin position="94"/>
        <end position="318"/>
    </location>
</feature>
<dbReference type="OrthoDB" id="7550081at2"/>
<dbReference type="InterPro" id="IPR006186">
    <property type="entry name" value="Ser/Thr-sp_prot-phosphatase"/>
</dbReference>
<evidence type="ECO:0000313" key="3">
    <source>
        <dbReference type="EMBL" id="SUE34728.1"/>
    </source>
</evidence>
<accession>A0A379MSW1</accession>
<dbReference type="EMBL" id="UGVL01000001">
    <property type="protein sequence ID" value="SUE34728.1"/>
    <property type="molecule type" value="Genomic_DNA"/>
</dbReference>
<dbReference type="RefSeq" id="WP_051214489.1">
    <property type="nucleotide sequence ID" value="NZ_CANTWR010000034.1"/>
</dbReference>
<dbReference type="Gene3D" id="3.60.21.10">
    <property type="match status" value="1"/>
</dbReference>
<dbReference type="InterPro" id="IPR004843">
    <property type="entry name" value="Calcineurin-like_PHP"/>
</dbReference>
<feature type="chain" id="PRO_5016797344" evidence="1">
    <location>
        <begin position="22"/>
        <end position="367"/>
    </location>
</feature>
<dbReference type="PANTHER" id="PTHR46546">
    <property type="entry name" value="SHEWANELLA-LIKE PROTEIN PHOSPHATASE 1"/>
    <property type="match status" value="1"/>
</dbReference>
<reference evidence="3 4" key="1">
    <citation type="submission" date="2018-06" db="EMBL/GenBank/DDBJ databases">
        <authorList>
            <consortium name="Pathogen Informatics"/>
            <person name="Doyle S."/>
        </authorList>
    </citation>
    <scope>NUCLEOTIDE SEQUENCE [LARGE SCALE GENOMIC DNA]</scope>
    <source>
        <strain evidence="3 4">NCTC11190</strain>
    </source>
</reference>
<dbReference type="AlphaFoldDB" id="A0A379MSW1"/>